<keyword evidence="2" id="KW-1185">Reference proteome</keyword>
<evidence type="ECO:0000313" key="2">
    <source>
        <dbReference type="Proteomes" id="UP001163324"/>
    </source>
</evidence>
<comment type="caution">
    <text evidence="1">The sequence shown here is derived from an EMBL/GenBank/DDBJ whole genome shotgun (WGS) entry which is preliminary data.</text>
</comment>
<sequence length="388" mass="42138">MGDATASYPGVAAPPEGIVPDVDNPQDGNHSLLLGWLVTATALTTIFFFARVYAKVVYLKRIVSEDITCAIAWWLYAGTIVYCPASYFTKVTLLLLIARVFAVREWVSKGIYWFIGGLLVAYLPIQIVKIFVCSPIRAYWDESVEGKCLNQTQLFYADISLAILTDFVILVIPIPLTWALRATGWMKLKVVVLLGAGGAATGVTSYRQWLAVQYMTSDDLTADFSVIVVTVLLELGIGLVCSCFPVLNKLSERWRNPRHSSSYVTPLSGWKLPFIRINHSSHSRGPDNNNNNGGPQALPNGLELSVPDSDRSHGSSTKKEEIVSSGFVFRHGPGELNSVVGREEGWLVSNTGGEAGGNAAASTSAAATARTEDLESGQGRDSTSYRPQ</sequence>
<reference evidence="1" key="1">
    <citation type="submission" date="2022-10" db="EMBL/GenBank/DDBJ databases">
        <title>Complete Genome of Trichothecium roseum strain YXFP-22015, a Plant Pathogen Isolated from Citrus.</title>
        <authorList>
            <person name="Wang Y."/>
            <person name="Zhu L."/>
        </authorList>
    </citation>
    <scope>NUCLEOTIDE SEQUENCE</scope>
    <source>
        <strain evidence="1">YXFP-22015</strain>
    </source>
</reference>
<organism evidence="1 2">
    <name type="scientific">Trichothecium roseum</name>
    <dbReference type="NCBI Taxonomy" id="47278"/>
    <lineage>
        <taxon>Eukaryota</taxon>
        <taxon>Fungi</taxon>
        <taxon>Dikarya</taxon>
        <taxon>Ascomycota</taxon>
        <taxon>Pezizomycotina</taxon>
        <taxon>Sordariomycetes</taxon>
        <taxon>Hypocreomycetidae</taxon>
        <taxon>Hypocreales</taxon>
        <taxon>Hypocreales incertae sedis</taxon>
        <taxon>Trichothecium</taxon>
    </lineage>
</organism>
<protein>
    <submittedName>
        <fullName evidence="1">Uncharacterized protein</fullName>
    </submittedName>
</protein>
<name>A0ACC0V7Q5_9HYPO</name>
<dbReference type="EMBL" id="CM047942">
    <property type="protein sequence ID" value="KAI9901802.1"/>
    <property type="molecule type" value="Genomic_DNA"/>
</dbReference>
<accession>A0ACC0V7Q5</accession>
<dbReference type="Proteomes" id="UP001163324">
    <property type="component" value="Chromosome 3"/>
</dbReference>
<proteinExistence type="predicted"/>
<gene>
    <name evidence="1" type="ORF">N3K66_003619</name>
</gene>
<evidence type="ECO:0000313" key="1">
    <source>
        <dbReference type="EMBL" id="KAI9901802.1"/>
    </source>
</evidence>